<keyword evidence="2" id="KW-0238">DNA-binding</keyword>
<dbReference type="SUPFAM" id="SSF46955">
    <property type="entry name" value="Putative DNA-binding domain"/>
    <property type="match status" value="1"/>
</dbReference>
<evidence type="ECO:0000256" key="3">
    <source>
        <dbReference type="ARBA" id="ARBA00023163"/>
    </source>
</evidence>
<dbReference type="RefSeq" id="WP_094786672.1">
    <property type="nucleotide sequence ID" value="NZ_NDXW01000001.1"/>
</dbReference>
<accession>A0A4P9VN15</accession>
<dbReference type="CDD" id="cd01104">
    <property type="entry name" value="HTH_MlrA-CarA"/>
    <property type="match status" value="1"/>
</dbReference>
<proteinExistence type="predicted"/>
<dbReference type="GO" id="GO:0003677">
    <property type="term" value="F:DNA binding"/>
    <property type="evidence" value="ECO:0007669"/>
    <property type="project" value="UniProtKB-KW"/>
</dbReference>
<keyword evidence="1" id="KW-0805">Transcription regulation</keyword>
<dbReference type="PROSITE" id="PS50937">
    <property type="entry name" value="HTH_MERR_2"/>
    <property type="match status" value="1"/>
</dbReference>
<dbReference type="InterPro" id="IPR000551">
    <property type="entry name" value="MerR-type_HTH_dom"/>
</dbReference>
<evidence type="ECO:0000259" key="4">
    <source>
        <dbReference type="PROSITE" id="PS50937"/>
    </source>
</evidence>
<dbReference type="PANTHER" id="PTHR30204:SF67">
    <property type="entry name" value="HTH-TYPE TRANSCRIPTIONAL REGULATOR MLRA-RELATED"/>
    <property type="match status" value="1"/>
</dbReference>
<name>A0A4P9VN15_9GAMM</name>
<sequence>MTELVVNENTEGLIPIREVSRLTGVNAVTLRAWERRYGLITPYRTAKGHRLYDHEHVTQIKSILEWINRGVAVSKVKALLANVNNTESQTAPDSNVDNWQIAQTQFINAVKTFNDDKLDDIYNQALAIYPIDIVSENLIKPVIIQLKKSWQGQFGQIAEQCFLLTQLRAKLTTRLYHNNKSTTGPKVLLTQLATTIHTEFEIIDLLLTALALSAHNYHVQLLAGKLPYDEVSLAVEKLQSQAVIIFSQSAFERHVLQKELQHLQQLLTVPLILTGQCTMIHEQQLHTTSTITATDNTDLIKQINTHLK</sequence>
<dbReference type="Pfam" id="PF13411">
    <property type="entry name" value="MerR_1"/>
    <property type="match status" value="1"/>
</dbReference>
<evidence type="ECO:0000256" key="2">
    <source>
        <dbReference type="ARBA" id="ARBA00023125"/>
    </source>
</evidence>
<dbReference type="Proteomes" id="UP000257039">
    <property type="component" value="Unassembled WGS sequence"/>
</dbReference>
<organism evidence="5 6">
    <name type="scientific">Zooshikella ganghwensis</name>
    <dbReference type="NCBI Taxonomy" id="202772"/>
    <lineage>
        <taxon>Bacteria</taxon>
        <taxon>Pseudomonadati</taxon>
        <taxon>Pseudomonadota</taxon>
        <taxon>Gammaproteobacteria</taxon>
        <taxon>Oceanospirillales</taxon>
        <taxon>Zooshikellaceae</taxon>
        <taxon>Zooshikella</taxon>
    </lineage>
</organism>
<comment type="caution">
    <text evidence="5">The sequence shown here is derived from an EMBL/GenBank/DDBJ whole genome shotgun (WGS) entry which is preliminary data.</text>
</comment>
<dbReference type="InterPro" id="IPR009061">
    <property type="entry name" value="DNA-bd_dom_put_sf"/>
</dbReference>
<dbReference type="InterPro" id="IPR047057">
    <property type="entry name" value="MerR_fam"/>
</dbReference>
<evidence type="ECO:0000256" key="1">
    <source>
        <dbReference type="ARBA" id="ARBA00023015"/>
    </source>
</evidence>
<dbReference type="PANTHER" id="PTHR30204">
    <property type="entry name" value="REDOX-CYCLING DRUG-SENSING TRANSCRIPTIONAL ACTIVATOR SOXR"/>
    <property type="match status" value="1"/>
</dbReference>
<dbReference type="SMART" id="SM00422">
    <property type="entry name" value="HTH_MERR"/>
    <property type="match status" value="1"/>
</dbReference>
<dbReference type="GO" id="GO:0003700">
    <property type="term" value="F:DNA-binding transcription factor activity"/>
    <property type="evidence" value="ECO:0007669"/>
    <property type="project" value="InterPro"/>
</dbReference>
<dbReference type="AlphaFoldDB" id="A0A4P9VN15"/>
<dbReference type="Gene3D" id="1.10.1660.10">
    <property type="match status" value="1"/>
</dbReference>
<evidence type="ECO:0000313" key="6">
    <source>
        <dbReference type="Proteomes" id="UP000257039"/>
    </source>
</evidence>
<keyword evidence="3" id="KW-0804">Transcription</keyword>
<protein>
    <submittedName>
        <fullName evidence="5">MerR family transcriptional regulator</fullName>
    </submittedName>
</protein>
<evidence type="ECO:0000313" key="5">
    <source>
        <dbReference type="EMBL" id="RDH43322.1"/>
    </source>
</evidence>
<feature type="domain" description="HTH merR-type" evidence="4">
    <location>
        <begin position="13"/>
        <end position="82"/>
    </location>
</feature>
<keyword evidence="6" id="KW-1185">Reference proteome</keyword>
<dbReference type="EMBL" id="NDXW01000001">
    <property type="protein sequence ID" value="RDH43322.1"/>
    <property type="molecule type" value="Genomic_DNA"/>
</dbReference>
<gene>
    <name evidence="5" type="ORF">B9G39_07675</name>
</gene>
<reference evidence="5 6" key="1">
    <citation type="submission" date="2017-04" db="EMBL/GenBank/DDBJ databases">
        <title>Draft genome sequence of Zooshikella ganghwensis VG4 isolated from Red Sea sediments.</title>
        <authorList>
            <person name="Rehman Z."/>
            <person name="Alam I."/>
            <person name="Kamau A."/>
            <person name="Bajic V."/>
            <person name="Leiknes T."/>
        </authorList>
    </citation>
    <scope>NUCLEOTIDE SEQUENCE [LARGE SCALE GENOMIC DNA]</scope>
    <source>
        <strain evidence="5 6">VG4</strain>
    </source>
</reference>